<gene>
    <name evidence="3" type="ORF">SDC9_184514</name>
</gene>
<keyword evidence="2" id="KW-0597">Phosphoprotein</keyword>
<comment type="caution">
    <text evidence="3">The sequence shown here is derived from an EMBL/GenBank/DDBJ whole genome shotgun (WGS) entry which is preliminary data.</text>
</comment>
<evidence type="ECO:0000256" key="1">
    <source>
        <dbReference type="ARBA" id="ARBA00001946"/>
    </source>
</evidence>
<name>A0A645HF52_9ZZZZ</name>
<dbReference type="InterPro" id="IPR050060">
    <property type="entry name" value="Phosphoglucosamine_mutase"/>
</dbReference>
<dbReference type="SUPFAM" id="SSF55957">
    <property type="entry name" value="Phosphoglucomutase, C-terminal domain"/>
    <property type="match status" value="1"/>
</dbReference>
<dbReference type="EMBL" id="VSSQ01091447">
    <property type="protein sequence ID" value="MPN37002.1"/>
    <property type="molecule type" value="Genomic_DNA"/>
</dbReference>
<comment type="cofactor">
    <cofactor evidence="1">
        <name>Mg(2+)</name>
        <dbReference type="ChEBI" id="CHEBI:18420"/>
    </cofactor>
</comment>
<protein>
    <recommendedName>
        <fullName evidence="4">Phosphomannomutase/phosphoglucomutase</fullName>
    </recommendedName>
</protein>
<reference evidence="3" key="1">
    <citation type="submission" date="2019-08" db="EMBL/GenBank/DDBJ databases">
        <authorList>
            <person name="Kucharzyk K."/>
            <person name="Murdoch R.W."/>
            <person name="Higgins S."/>
            <person name="Loffler F."/>
        </authorList>
    </citation>
    <scope>NUCLEOTIDE SEQUENCE</scope>
</reference>
<dbReference type="GO" id="GO:0004615">
    <property type="term" value="F:phosphomannomutase activity"/>
    <property type="evidence" value="ECO:0007669"/>
    <property type="project" value="TreeGrafter"/>
</dbReference>
<accession>A0A645HF52</accession>
<dbReference type="PANTHER" id="PTHR42946:SF1">
    <property type="entry name" value="PHOSPHOGLUCOMUTASE (ALPHA-D-GLUCOSE-1,6-BISPHOSPHATE-DEPENDENT)"/>
    <property type="match status" value="1"/>
</dbReference>
<evidence type="ECO:0008006" key="4">
    <source>
        <dbReference type="Google" id="ProtNLM"/>
    </source>
</evidence>
<organism evidence="3">
    <name type="scientific">bioreactor metagenome</name>
    <dbReference type="NCBI Taxonomy" id="1076179"/>
    <lineage>
        <taxon>unclassified sequences</taxon>
        <taxon>metagenomes</taxon>
        <taxon>ecological metagenomes</taxon>
    </lineage>
</organism>
<dbReference type="PANTHER" id="PTHR42946">
    <property type="entry name" value="PHOSPHOHEXOSE MUTASE"/>
    <property type="match status" value="1"/>
</dbReference>
<evidence type="ECO:0000256" key="2">
    <source>
        <dbReference type="ARBA" id="ARBA00022553"/>
    </source>
</evidence>
<dbReference type="AlphaFoldDB" id="A0A645HF52"/>
<evidence type="ECO:0000313" key="3">
    <source>
        <dbReference type="EMBL" id="MPN37002.1"/>
    </source>
</evidence>
<dbReference type="Gene3D" id="3.30.310.50">
    <property type="entry name" value="Alpha-D-phosphohexomutase, C-terminal domain"/>
    <property type="match status" value="1"/>
</dbReference>
<dbReference type="InterPro" id="IPR036900">
    <property type="entry name" value="A-D-PHexomutase_C_sf"/>
</dbReference>
<proteinExistence type="predicted"/>
<sequence length="127" mass="14126">MAQLRKENRTLFSLIDSLAEPIESVEVRMNILIPEFAAYGSGILKDLADYAAKENWDVAKENYEGLRVSFGTDAGDGWFLLRMSLHDPLMPLNIESNSAGGVHQIAEKLYAFLSGYDKLETSGLKNL</sequence>